<sequence length="85" mass="8946">MRPELPAAGTGPQAACPAAERATGREAARSAALDSYKRNSAGRHSAELFTALPKTVCRLLAPKIVGGGKLVFHSKFRVKSLDSVQ</sequence>
<comment type="caution">
    <text evidence="2">The sequence shown here is derived from an EMBL/GenBank/DDBJ whole genome shotgun (WGS) entry which is preliminary data.</text>
</comment>
<feature type="region of interest" description="Disordered" evidence="1">
    <location>
        <begin position="1"/>
        <end position="31"/>
    </location>
</feature>
<accession>A0ABQ4GVI8</accession>
<reference evidence="2 3" key="1">
    <citation type="submission" date="2021-01" db="EMBL/GenBank/DDBJ databases">
        <title>Whole genome shotgun sequence of Microbispora siamensis NBRC 104113.</title>
        <authorList>
            <person name="Komaki H."/>
            <person name="Tamura T."/>
        </authorList>
    </citation>
    <scope>NUCLEOTIDE SEQUENCE [LARGE SCALE GENOMIC DNA]</scope>
    <source>
        <strain evidence="2 3">NBRC 104113</strain>
    </source>
</reference>
<evidence type="ECO:0000256" key="1">
    <source>
        <dbReference type="SAM" id="MobiDB-lite"/>
    </source>
</evidence>
<gene>
    <name evidence="2" type="ORF">Msi02_62320</name>
</gene>
<dbReference type="EMBL" id="BOOF01000040">
    <property type="protein sequence ID" value="GIH65415.1"/>
    <property type="molecule type" value="Genomic_DNA"/>
</dbReference>
<keyword evidence="3" id="KW-1185">Reference proteome</keyword>
<evidence type="ECO:0000313" key="3">
    <source>
        <dbReference type="Proteomes" id="UP000660454"/>
    </source>
</evidence>
<proteinExistence type="predicted"/>
<dbReference type="Proteomes" id="UP000660454">
    <property type="component" value="Unassembled WGS sequence"/>
</dbReference>
<organism evidence="2 3">
    <name type="scientific">Microbispora siamensis</name>
    <dbReference type="NCBI Taxonomy" id="564413"/>
    <lineage>
        <taxon>Bacteria</taxon>
        <taxon>Bacillati</taxon>
        <taxon>Actinomycetota</taxon>
        <taxon>Actinomycetes</taxon>
        <taxon>Streptosporangiales</taxon>
        <taxon>Streptosporangiaceae</taxon>
        <taxon>Microbispora</taxon>
    </lineage>
</organism>
<name>A0ABQ4GVI8_9ACTN</name>
<protein>
    <submittedName>
        <fullName evidence="2">Uncharacterized protein</fullName>
    </submittedName>
</protein>
<evidence type="ECO:0000313" key="2">
    <source>
        <dbReference type="EMBL" id="GIH65415.1"/>
    </source>
</evidence>